<dbReference type="EMBL" id="JADGJD010000731">
    <property type="protein sequence ID" value="KAJ3048831.1"/>
    <property type="molecule type" value="Genomic_DNA"/>
</dbReference>
<sequence>MDKADSDFLRQLFKENNELRGKLNALNRELYNKSIQTEAAEDEVKALKLRLEQEGKGTTSRPTVGTPTGTSTAKDLDEAMFALERKNTEIKTMREDMAKLQGQIEDEQIRNETMKKQLTDLQDEVQDLRQFRANALKEADMAQQRDGPEEPSDDLISLQRKLDQSESLIDQLRKQIITIASDANRKHNEQQNQLQGVEALLEGIRREYDEFIEVTKLENDSFRSMQQSEFDRLRSEYENHKLEQFEEKKRLMLEYQGLLYSLQAQFDEYRTTSEFLFSTELSKLEDELSSQALRYEQEIQYVIQAKDKFYADMMVAKDAKIMSLIEGSDLQNLMQKHELDIENLHKLHAREIEHIKSEQESEQKNLISLLQRQNVSLESKCEKLQTHLKSLEGRIKELMGVVEGKNRVIAEREDGRLKSEAEFQRKLDEASSRINSLSQEKEHLRHKVIRMALDAKGEGQNSIENMLKRISRETIELRGDYEEMSVKYDSLLSENQLLTKRLREKEKFSEFLEREVKKRTEEFTNMTRTFEDFLAGRAKQARKDRAERLVKLYGTTPEDLTAQDEAKAKKVISAWGPTTGKAAIVKAHVPAAGEKLTGHIPTKKIAQEELRAELDRGYTYAKHSFNAISESGLSSIIQSRYLRRFKTLSRAFATGDFRMISGPHHPTEDGKAMPGPWQKVNDCAAILSFTLSPKTHQYLALKTPLYKNLDDANLAAAKLYHEPKKEKSERAEVGLGVGQEVLKPKPVVYQSTGEVEKAKSTRTQDIFLYEAKSTVGVGGKGGKGKVDKPDEKKPLMVGGVQAH</sequence>
<name>A0AAD5X2R2_9FUNG</name>
<dbReference type="Proteomes" id="UP001212841">
    <property type="component" value="Unassembled WGS sequence"/>
</dbReference>
<accession>A0AAD5X2R2</accession>
<evidence type="ECO:0000256" key="1">
    <source>
        <dbReference type="SAM" id="Coils"/>
    </source>
</evidence>
<protein>
    <submittedName>
        <fullName evidence="3">Uncharacterized protein</fullName>
    </submittedName>
</protein>
<evidence type="ECO:0000313" key="3">
    <source>
        <dbReference type="EMBL" id="KAJ3048831.1"/>
    </source>
</evidence>
<feature type="coiled-coil region" evidence="1">
    <location>
        <begin position="367"/>
        <end position="447"/>
    </location>
</feature>
<dbReference type="AlphaFoldDB" id="A0AAD5X2R2"/>
<feature type="coiled-coil region" evidence="1">
    <location>
        <begin position="83"/>
        <end position="207"/>
    </location>
</feature>
<feature type="compositionally biased region" description="Polar residues" evidence="2">
    <location>
        <begin position="56"/>
        <end position="72"/>
    </location>
</feature>
<feature type="region of interest" description="Disordered" evidence="2">
    <location>
        <begin position="777"/>
        <end position="803"/>
    </location>
</feature>
<proteinExistence type="predicted"/>
<reference evidence="3" key="1">
    <citation type="submission" date="2020-05" db="EMBL/GenBank/DDBJ databases">
        <title>Phylogenomic resolution of chytrid fungi.</title>
        <authorList>
            <person name="Stajich J.E."/>
            <person name="Amses K."/>
            <person name="Simmons R."/>
            <person name="Seto K."/>
            <person name="Myers J."/>
            <person name="Bonds A."/>
            <person name="Quandt C.A."/>
            <person name="Barry K."/>
            <person name="Liu P."/>
            <person name="Grigoriev I."/>
            <person name="Longcore J.E."/>
            <person name="James T.Y."/>
        </authorList>
    </citation>
    <scope>NUCLEOTIDE SEQUENCE</scope>
    <source>
        <strain evidence="3">JEL0318</strain>
    </source>
</reference>
<evidence type="ECO:0000313" key="4">
    <source>
        <dbReference type="Proteomes" id="UP001212841"/>
    </source>
</evidence>
<gene>
    <name evidence="3" type="ORF">HK097_010173</name>
</gene>
<evidence type="ECO:0000256" key="2">
    <source>
        <dbReference type="SAM" id="MobiDB-lite"/>
    </source>
</evidence>
<feature type="compositionally biased region" description="Basic and acidic residues" evidence="2">
    <location>
        <begin position="784"/>
        <end position="794"/>
    </location>
</feature>
<comment type="caution">
    <text evidence="3">The sequence shown here is derived from an EMBL/GenBank/DDBJ whole genome shotgun (WGS) entry which is preliminary data.</text>
</comment>
<keyword evidence="4" id="KW-1185">Reference proteome</keyword>
<feature type="region of interest" description="Disordered" evidence="2">
    <location>
        <begin position="51"/>
        <end position="72"/>
    </location>
</feature>
<organism evidence="3 4">
    <name type="scientific">Rhizophlyctis rosea</name>
    <dbReference type="NCBI Taxonomy" id="64517"/>
    <lineage>
        <taxon>Eukaryota</taxon>
        <taxon>Fungi</taxon>
        <taxon>Fungi incertae sedis</taxon>
        <taxon>Chytridiomycota</taxon>
        <taxon>Chytridiomycota incertae sedis</taxon>
        <taxon>Chytridiomycetes</taxon>
        <taxon>Rhizophlyctidales</taxon>
        <taxon>Rhizophlyctidaceae</taxon>
        <taxon>Rhizophlyctis</taxon>
    </lineage>
</organism>
<keyword evidence="1" id="KW-0175">Coiled coil</keyword>